<organism evidence="1 2">
    <name type="scientific">Thlaspi arvense</name>
    <name type="common">Field penny-cress</name>
    <dbReference type="NCBI Taxonomy" id="13288"/>
    <lineage>
        <taxon>Eukaryota</taxon>
        <taxon>Viridiplantae</taxon>
        <taxon>Streptophyta</taxon>
        <taxon>Embryophyta</taxon>
        <taxon>Tracheophyta</taxon>
        <taxon>Spermatophyta</taxon>
        <taxon>Magnoliopsida</taxon>
        <taxon>eudicotyledons</taxon>
        <taxon>Gunneridae</taxon>
        <taxon>Pentapetalae</taxon>
        <taxon>rosids</taxon>
        <taxon>malvids</taxon>
        <taxon>Brassicales</taxon>
        <taxon>Brassicaceae</taxon>
        <taxon>Thlaspideae</taxon>
        <taxon>Thlaspi</taxon>
    </lineage>
</organism>
<reference evidence="1 2" key="1">
    <citation type="submission" date="2022-03" db="EMBL/GenBank/DDBJ databases">
        <authorList>
            <person name="Nunn A."/>
            <person name="Chopra R."/>
            <person name="Nunn A."/>
            <person name="Contreras Garrido A."/>
        </authorList>
    </citation>
    <scope>NUCLEOTIDE SEQUENCE [LARGE SCALE GENOMIC DNA]</scope>
</reference>
<accession>A0AAU9RB27</accession>
<dbReference type="AlphaFoldDB" id="A0AAU9RB27"/>
<dbReference type="EMBL" id="OU466857">
    <property type="protein sequence ID" value="CAH2034705.1"/>
    <property type="molecule type" value="Genomic_DNA"/>
</dbReference>
<gene>
    <name evidence="1" type="ORF">TAV2_LOCUS1971</name>
</gene>
<protein>
    <submittedName>
        <fullName evidence="1">Uncharacterized protein</fullName>
    </submittedName>
</protein>
<sequence>MTSLWVAKALEGEAKARGGVKDVTIQGEGSCNNDATCRANCPGCAVTQCLFQQCVCDQCSPKLNLRVRSEKISGEMRDATTQRGEQTCDDDNTCRKNCPDCKVAVCYLRQCICTRCSFPTRLPNLLV</sequence>
<proteinExistence type="predicted"/>
<evidence type="ECO:0000313" key="1">
    <source>
        <dbReference type="EMBL" id="CAH2034705.1"/>
    </source>
</evidence>
<evidence type="ECO:0000313" key="2">
    <source>
        <dbReference type="Proteomes" id="UP000836841"/>
    </source>
</evidence>
<keyword evidence="2" id="KW-1185">Reference proteome</keyword>
<dbReference type="Proteomes" id="UP000836841">
    <property type="component" value="Chromosome 1"/>
</dbReference>
<name>A0AAU9RB27_THLAR</name>